<evidence type="ECO:0000313" key="8">
    <source>
        <dbReference type="EMBL" id="WOO81444.1"/>
    </source>
</evidence>
<evidence type="ECO:0000256" key="2">
    <source>
        <dbReference type="ARBA" id="ARBA00022980"/>
    </source>
</evidence>
<proteinExistence type="inferred from homology"/>
<feature type="region of interest" description="Disordered" evidence="6">
    <location>
        <begin position="262"/>
        <end position="306"/>
    </location>
</feature>
<evidence type="ECO:0000256" key="6">
    <source>
        <dbReference type="SAM" id="MobiDB-lite"/>
    </source>
</evidence>
<dbReference type="Pfam" id="PF00333">
    <property type="entry name" value="Ribosomal_S5"/>
    <property type="match status" value="1"/>
</dbReference>
<dbReference type="SUPFAM" id="SSF54211">
    <property type="entry name" value="Ribosomal protein S5 domain 2-like"/>
    <property type="match status" value="1"/>
</dbReference>
<evidence type="ECO:0000256" key="5">
    <source>
        <dbReference type="RuleBase" id="RU003823"/>
    </source>
</evidence>
<dbReference type="InterPro" id="IPR013810">
    <property type="entry name" value="Ribosomal_uS5_N"/>
</dbReference>
<evidence type="ECO:0000256" key="4">
    <source>
        <dbReference type="PROSITE-ProRule" id="PRU00268"/>
    </source>
</evidence>
<evidence type="ECO:0000259" key="7">
    <source>
        <dbReference type="PROSITE" id="PS50881"/>
    </source>
</evidence>
<reference evidence="8" key="1">
    <citation type="submission" date="2023-10" db="EMBL/GenBank/DDBJ databases">
        <authorList>
            <person name="Noh H."/>
        </authorList>
    </citation>
    <scope>NUCLEOTIDE SEQUENCE</scope>
    <source>
        <strain evidence="8">DUCC4014</strain>
    </source>
</reference>
<feature type="domain" description="S5 DRBM" evidence="7">
    <location>
        <begin position="121"/>
        <end position="185"/>
    </location>
</feature>
<feature type="region of interest" description="Disordered" evidence="6">
    <location>
        <begin position="1"/>
        <end position="48"/>
    </location>
</feature>
<sequence length="306" mass="33579">MLGRPLHAARSGASLAQRAMSSVPSSSSAQKPRTPAEPPAIDPSLLHRTIVPTTDVRRHPDYPNRFPDQPVHKHINHEIRVIQNPPSEKSLPERMGGDDFAKSGQLISAITGLDILELRNLVRKEGSTHPVVQMTTKGKQVSHYAFMIAGDPKRGLVGVGRGKAEEMGESLEGAFRKATLSMDYVPKFENRTLWGQGKDLEFKWRSTKVIMRARPPGFGLQVPRVLHNLFTACGIRDASATIEGSRNPSQVLHAAIQILHGGANPPGLGSGNGHKGRREDKGAGMRTVPEIQRQRGRWATDISHRR</sequence>
<dbReference type="PROSITE" id="PS50881">
    <property type="entry name" value="S5_DSRBD"/>
    <property type="match status" value="1"/>
</dbReference>
<accession>A0AAF0YCR6</accession>
<dbReference type="GeneID" id="87808198"/>
<dbReference type="GO" id="GO:0003723">
    <property type="term" value="F:RNA binding"/>
    <property type="evidence" value="ECO:0007669"/>
    <property type="project" value="InterPro"/>
</dbReference>
<evidence type="ECO:0000313" key="9">
    <source>
        <dbReference type="Proteomes" id="UP000827549"/>
    </source>
</evidence>
<gene>
    <name evidence="8" type="primary">MRPS5</name>
    <name evidence="8" type="ORF">LOC62_03G004967</name>
</gene>
<dbReference type="EMBL" id="CP086716">
    <property type="protein sequence ID" value="WOO81444.1"/>
    <property type="molecule type" value="Genomic_DNA"/>
</dbReference>
<evidence type="ECO:0000256" key="1">
    <source>
        <dbReference type="ARBA" id="ARBA00008945"/>
    </source>
</evidence>
<comment type="similarity">
    <text evidence="1 5">Belongs to the universal ribosomal protein uS5 family.</text>
</comment>
<dbReference type="AlphaFoldDB" id="A0AAF0YCR6"/>
<dbReference type="GO" id="GO:1990904">
    <property type="term" value="C:ribonucleoprotein complex"/>
    <property type="evidence" value="ECO:0007669"/>
    <property type="project" value="UniProtKB-UniRule"/>
</dbReference>
<dbReference type="InterPro" id="IPR000851">
    <property type="entry name" value="Ribosomal_uS5"/>
</dbReference>
<dbReference type="InterPro" id="IPR014721">
    <property type="entry name" value="Ribsml_uS5_D2-typ_fold_subgr"/>
</dbReference>
<evidence type="ECO:0000256" key="3">
    <source>
        <dbReference type="ARBA" id="ARBA00023274"/>
    </source>
</evidence>
<keyword evidence="9" id="KW-1185">Reference proteome</keyword>
<dbReference type="Gene3D" id="3.30.160.20">
    <property type="match status" value="1"/>
</dbReference>
<dbReference type="PANTHER" id="PTHR48277:SF1">
    <property type="entry name" value="MITOCHONDRIAL RIBOSOMAL PROTEIN S5"/>
    <property type="match status" value="1"/>
</dbReference>
<organism evidence="8 9">
    <name type="scientific">Vanrija pseudolonga</name>
    <dbReference type="NCBI Taxonomy" id="143232"/>
    <lineage>
        <taxon>Eukaryota</taxon>
        <taxon>Fungi</taxon>
        <taxon>Dikarya</taxon>
        <taxon>Basidiomycota</taxon>
        <taxon>Agaricomycotina</taxon>
        <taxon>Tremellomycetes</taxon>
        <taxon>Trichosporonales</taxon>
        <taxon>Trichosporonaceae</taxon>
        <taxon>Vanrija</taxon>
    </lineage>
</organism>
<dbReference type="SUPFAM" id="SSF54768">
    <property type="entry name" value="dsRNA-binding domain-like"/>
    <property type="match status" value="1"/>
</dbReference>
<dbReference type="GO" id="GO:0006412">
    <property type="term" value="P:translation"/>
    <property type="evidence" value="ECO:0007669"/>
    <property type="project" value="InterPro"/>
</dbReference>
<keyword evidence="2 4" id="KW-0689">Ribosomal protein</keyword>
<dbReference type="GO" id="GO:0003735">
    <property type="term" value="F:structural constituent of ribosome"/>
    <property type="evidence" value="ECO:0007669"/>
    <property type="project" value="UniProtKB-UniRule"/>
</dbReference>
<name>A0AAF0YCR6_9TREE</name>
<dbReference type="PANTHER" id="PTHR48277">
    <property type="entry name" value="MITOCHONDRIAL RIBOSOMAL PROTEIN S5"/>
    <property type="match status" value="1"/>
</dbReference>
<dbReference type="Gene3D" id="3.30.230.10">
    <property type="match status" value="1"/>
</dbReference>
<dbReference type="Pfam" id="PF03719">
    <property type="entry name" value="Ribosomal_S5_C"/>
    <property type="match status" value="1"/>
</dbReference>
<keyword evidence="3 4" id="KW-0687">Ribonucleoprotein</keyword>
<dbReference type="InterPro" id="IPR020568">
    <property type="entry name" value="Ribosomal_Su5_D2-typ_SF"/>
</dbReference>
<dbReference type="Proteomes" id="UP000827549">
    <property type="component" value="Chromosome 3"/>
</dbReference>
<dbReference type="InterPro" id="IPR005324">
    <property type="entry name" value="Ribosomal_uS5_C"/>
</dbReference>
<dbReference type="GO" id="GO:0005840">
    <property type="term" value="C:ribosome"/>
    <property type="evidence" value="ECO:0007669"/>
    <property type="project" value="UniProtKB-KW"/>
</dbReference>
<protein>
    <submittedName>
        <fullName evidence="8">37S ribosomal protein S5, mitochondrial</fullName>
    </submittedName>
</protein>
<dbReference type="RefSeq" id="XP_062627476.1">
    <property type="nucleotide sequence ID" value="XM_062771492.1"/>
</dbReference>